<evidence type="ECO:0000313" key="2">
    <source>
        <dbReference type="Proteomes" id="UP000037122"/>
    </source>
</evidence>
<dbReference type="VEuPathDB" id="FungiDB:QG37_02783"/>
<evidence type="ECO:0000313" key="1">
    <source>
        <dbReference type="EMBL" id="KNE00242.1"/>
    </source>
</evidence>
<comment type="caution">
    <text evidence="1">The sequence shown here is derived from an EMBL/GenBank/DDBJ whole genome shotgun (WGS) entry which is preliminary data.</text>
</comment>
<dbReference type="EMBL" id="LGST01000019">
    <property type="protein sequence ID" value="KNE00242.1"/>
    <property type="molecule type" value="Genomic_DNA"/>
</dbReference>
<accession>A0A0L0P1K6</accession>
<gene>
    <name evidence="1" type="ORF">QG37_02783</name>
</gene>
<proteinExistence type="predicted"/>
<dbReference type="AlphaFoldDB" id="A0A0L0P1K6"/>
<sequence length="55" mass="6326">MLSSRKPVKKWALQLGQLAGAKCIQCKKLFHKEKAKRNDFAQDRTGDVLRVKQMP</sequence>
<organism evidence="1 2">
    <name type="scientific">Candidozyma auris</name>
    <name type="common">Yeast</name>
    <name type="synonym">Candida auris</name>
    <dbReference type="NCBI Taxonomy" id="498019"/>
    <lineage>
        <taxon>Eukaryota</taxon>
        <taxon>Fungi</taxon>
        <taxon>Dikarya</taxon>
        <taxon>Ascomycota</taxon>
        <taxon>Saccharomycotina</taxon>
        <taxon>Pichiomycetes</taxon>
        <taxon>Metschnikowiaceae</taxon>
        <taxon>Candidozyma</taxon>
    </lineage>
</organism>
<name>A0A0L0P1K6_CANAR</name>
<protein>
    <submittedName>
        <fullName evidence="1">Uncharacterized protein</fullName>
    </submittedName>
</protein>
<reference evidence="2" key="1">
    <citation type="journal article" date="2015" name="BMC Genomics">
        <title>Draft genome of a commonly misdiagnosed multidrug resistant pathogen Candida auris.</title>
        <authorList>
            <person name="Chatterjee S."/>
            <person name="Alampalli S.V."/>
            <person name="Nageshan R.K."/>
            <person name="Chettiar S.T."/>
            <person name="Joshi S."/>
            <person name="Tatu U.S."/>
        </authorList>
    </citation>
    <scope>NUCLEOTIDE SEQUENCE [LARGE SCALE GENOMIC DNA]</scope>
    <source>
        <strain evidence="2">6684</strain>
    </source>
</reference>
<dbReference type="Proteomes" id="UP000037122">
    <property type="component" value="Unassembled WGS sequence"/>
</dbReference>